<dbReference type="InterPro" id="IPR000639">
    <property type="entry name" value="Epox_hydrolase-like"/>
</dbReference>
<dbReference type="EMBL" id="SGXD01000006">
    <property type="protein sequence ID" value="RZS79382.1"/>
    <property type="molecule type" value="Genomic_DNA"/>
</dbReference>
<dbReference type="PRINTS" id="PR00111">
    <property type="entry name" value="ABHYDROLASE"/>
</dbReference>
<gene>
    <name evidence="3" type="ORF">EV189_3734</name>
</gene>
<dbReference type="InterPro" id="IPR029058">
    <property type="entry name" value="AB_hydrolase_fold"/>
</dbReference>
<evidence type="ECO:0000259" key="2">
    <source>
        <dbReference type="Pfam" id="PF00561"/>
    </source>
</evidence>
<protein>
    <submittedName>
        <fullName evidence="3">Pimeloyl-ACP methyl ester carboxylesterase</fullName>
    </submittedName>
</protein>
<feature type="domain" description="AB hydrolase-1" evidence="2">
    <location>
        <begin position="36"/>
        <end position="287"/>
    </location>
</feature>
<dbReference type="Gene3D" id="3.40.50.1820">
    <property type="entry name" value="alpha/beta hydrolase"/>
    <property type="match status" value="1"/>
</dbReference>
<organism evidence="3 4">
    <name type="scientific">Motilibacter rhizosphaerae</name>
    <dbReference type="NCBI Taxonomy" id="598652"/>
    <lineage>
        <taxon>Bacteria</taxon>
        <taxon>Bacillati</taxon>
        <taxon>Actinomycetota</taxon>
        <taxon>Actinomycetes</taxon>
        <taxon>Motilibacterales</taxon>
        <taxon>Motilibacteraceae</taxon>
        <taxon>Motilibacter</taxon>
    </lineage>
</organism>
<keyword evidence="4" id="KW-1185">Reference proteome</keyword>
<keyword evidence="1" id="KW-0378">Hydrolase</keyword>
<dbReference type="AlphaFoldDB" id="A0A4Q7NAK8"/>
<evidence type="ECO:0000313" key="3">
    <source>
        <dbReference type="EMBL" id="RZS79382.1"/>
    </source>
</evidence>
<dbReference type="RefSeq" id="WP_231116556.1">
    <property type="nucleotide sequence ID" value="NZ_SGXD01000006.1"/>
</dbReference>
<comment type="caution">
    <text evidence="3">The sequence shown here is derived from an EMBL/GenBank/DDBJ whole genome shotgun (WGS) entry which is preliminary data.</text>
</comment>
<accession>A0A4Q7NAK8</accession>
<dbReference type="InterPro" id="IPR000073">
    <property type="entry name" value="AB_hydrolase_1"/>
</dbReference>
<sequence length="305" mass="32547">MAVLDASTALVEGPWEHRMVAAGGARFHVAEAGEGPLVLLLHGFPQFWWTWRHVIPALASAGVRAVAMDLRGYGASDKPPRGYDPATLASDVVGVVRALGAADAVVVGNGLGGLLGWTAAVAYPKQVRGLVAIGAPHPLRFRAAVGRDPAQLAVSRHVLGFQLPLLPERRLVEDDAAYVGHLLRAWSAQPPADEVVETYRQAMRIAGVAHSSLEYSRWAVRSLVRPDGARYARGMRVPVKAPVLHLHGAEDHAVLSRTAAGSAAHVTGYYRWQLVPGAGHFVQEEAPEVVVREVLAFLGEQGLVA</sequence>
<dbReference type="PRINTS" id="PR00412">
    <property type="entry name" value="EPOXHYDRLASE"/>
</dbReference>
<name>A0A4Q7NAK8_9ACTN</name>
<reference evidence="3 4" key="1">
    <citation type="submission" date="2019-02" db="EMBL/GenBank/DDBJ databases">
        <title>Genomic Encyclopedia of Type Strains, Phase IV (KMG-IV): sequencing the most valuable type-strain genomes for metagenomic binning, comparative biology and taxonomic classification.</title>
        <authorList>
            <person name="Goeker M."/>
        </authorList>
    </citation>
    <scope>NUCLEOTIDE SEQUENCE [LARGE SCALE GENOMIC DNA]</scope>
    <source>
        <strain evidence="3 4">DSM 45622</strain>
    </source>
</reference>
<dbReference type="Pfam" id="PF00561">
    <property type="entry name" value="Abhydrolase_1"/>
    <property type="match status" value="1"/>
</dbReference>
<dbReference type="PANTHER" id="PTHR43329">
    <property type="entry name" value="EPOXIDE HYDROLASE"/>
    <property type="match status" value="1"/>
</dbReference>
<dbReference type="SUPFAM" id="SSF53474">
    <property type="entry name" value="alpha/beta-Hydrolases"/>
    <property type="match status" value="1"/>
</dbReference>
<evidence type="ECO:0000256" key="1">
    <source>
        <dbReference type="ARBA" id="ARBA00022801"/>
    </source>
</evidence>
<proteinExistence type="predicted"/>
<evidence type="ECO:0000313" key="4">
    <source>
        <dbReference type="Proteomes" id="UP000293638"/>
    </source>
</evidence>
<dbReference type="Proteomes" id="UP000293638">
    <property type="component" value="Unassembled WGS sequence"/>
</dbReference>
<dbReference type="GO" id="GO:0016787">
    <property type="term" value="F:hydrolase activity"/>
    <property type="evidence" value="ECO:0007669"/>
    <property type="project" value="UniProtKB-KW"/>
</dbReference>